<dbReference type="EMBL" id="CP098400">
    <property type="protein sequence ID" value="URW78929.1"/>
    <property type="molecule type" value="Genomic_DNA"/>
</dbReference>
<evidence type="ECO:0000256" key="1">
    <source>
        <dbReference type="SAM" id="SignalP"/>
    </source>
</evidence>
<dbReference type="Proteomes" id="UP001056426">
    <property type="component" value="Chromosome"/>
</dbReference>
<feature type="chain" id="PRO_5039895766" evidence="1">
    <location>
        <begin position="24"/>
        <end position="426"/>
    </location>
</feature>
<organism evidence="3 4">
    <name type="scientific">Xiashengella succiniciproducens</name>
    <dbReference type="NCBI Taxonomy" id="2949635"/>
    <lineage>
        <taxon>Bacteria</taxon>
        <taxon>Pseudomonadati</taxon>
        <taxon>Bacteroidota</taxon>
        <taxon>Bacteroidia</taxon>
        <taxon>Marinilabiliales</taxon>
        <taxon>Marinilabiliaceae</taxon>
        <taxon>Xiashengella</taxon>
    </lineage>
</organism>
<accession>A0A9J6ZMJ4</accession>
<dbReference type="InterPro" id="IPR024079">
    <property type="entry name" value="MetalloPept_cat_dom_sf"/>
</dbReference>
<proteinExistence type="predicted"/>
<dbReference type="Pfam" id="PF09471">
    <property type="entry name" value="Peptidase_M64"/>
    <property type="match status" value="1"/>
</dbReference>
<dbReference type="InterPro" id="IPR019026">
    <property type="entry name" value="Peptidase_M64_IgA"/>
</dbReference>
<dbReference type="KEGG" id="alkq:M9189_08680"/>
<feature type="domain" description="Peptidase M64 N-terminal" evidence="2">
    <location>
        <begin position="30"/>
        <end position="140"/>
    </location>
</feature>
<dbReference type="InterPro" id="IPR038171">
    <property type="entry name" value="M64_N_sf"/>
</dbReference>
<dbReference type="Pfam" id="PF16217">
    <property type="entry name" value="M64_N"/>
    <property type="match status" value="1"/>
</dbReference>
<dbReference type="RefSeq" id="WP_250722399.1">
    <property type="nucleotide sequence ID" value="NZ_CP098400.1"/>
</dbReference>
<reference evidence="3" key="1">
    <citation type="submission" date="2022-05" db="EMBL/GenBank/DDBJ databases">
        <authorList>
            <person name="Sun X."/>
        </authorList>
    </citation>
    <scope>NUCLEOTIDE SEQUENCE</scope>
    <source>
        <strain evidence="3">Ai-910</strain>
    </source>
</reference>
<evidence type="ECO:0000313" key="4">
    <source>
        <dbReference type="Proteomes" id="UP001056426"/>
    </source>
</evidence>
<gene>
    <name evidence="3" type="ORF">M9189_08680</name>
</gene>
<name>A0A9J6ZMJ4_9BACT</name>
<dbReference type="Gene3D" id="3.40.390.10">
    <property type="entry name" value="Collagenase (Catalytic Domain)"/>
    <property type="match status" value="1"/>
</dbReference>
<keyword evidence="4" id="KW-1185">Reference proteome</keyword>
<dbReference type="InterPro" id="IPR032625">
    <property type="entry name" value="M64_N"/>
</dbReference>
<dbReference type="Gene3D" id="2.60.40.3250">
    <property type="entry name" value="Peptidase M64, N-terminal domain"/>
    <property type="match status" value="1"/>
</dbReference>
<protein>
    <submittedName>
        <fullName evidence="3">IgA Peptidase M64</fullName>
    </submittedName>
</protein>
<evidence type="ECO:0000313" key="3">
    <source>
        <dbReference type="EMBL" id="URW78929.1"/>
    </source>
</evidence>
<dbReference type="GO" id="GO:0008237">
    <property type="term" value="F:metallopeptidase activity"/>
    <property type="evidence" value="ECO:0007669"/>
    <property type="project" value="InterPro"/>
</dbReference>
<dbReference type="AlphaFoldDB" id="A0A9J6ZMJ4"/>
<evidence type="ECO:0000259" key="2">
    <source>
        <dbReference type="Pfam" id="PF16217"/>
    </source>
</evidence>
<keyword evidence="1" id="KW-0732">Signal</keyword>
<feature type="signal peptide" evidence="1">
    <location>
        <begin position="1"/>
        <end position="23"/>
    </location>
</feature>
<reference evidence="3" key="2">
    <citation type="submission" date="2022-06" db="EMBL/GenBank/DDBJ databases">
        <title>Xiashengella guii gen. nov. sp. nov., a bacterium isolated form anaerobic digestion tank.</title>
        <authorList>
            <person name="Huang H."/>
        </authorList>
    </citation>
    <scope>NUCLEOTIDE SEQUENCE</scope>
    <source>
        <strain evidence="3">Ai-910</strain>
    </source>
</reference>
<sequence length="426" mass="48318">MRILNCRNLILTAVLILSQTLNAQDVFDWERILRVDLTLVGNKSYQNAYIASLKYYDGRVSAPDRAISPFDYGSYRYMLIDPQRGDTLFFRSFSTLFEEWQSTADAIYSERSFQQSIEMPFPLRELRLLVEVRNRRGEVRLLLDQLIDPRHHSVSRFIPAAFPYRLVHGDGRTDRVCFLFIAEGYTEAETEKFYSRAAKVAAELLNHEPYKANKDLINIYALAVPSPESGCDIPTIGEWKNTPFDATFNTFGIERYLESLSTWKIYDAAAQLPHDHIVLLVNTDKYGGGGVYNHFSILTADHPLAGIILIHELGHGFAGLADEYYESATTYEDFYDLNSEPAQPNLTTLVDFASKWQDLIKDGVPVPTPADKEYEGVTGVFEGGGYVAKGVYRPSIDCRMHSNQAEGFCEVCTRVLERTIRFSAGQ</sequence>